<name>A0A101JNW9_CHLLI</name>
<sequence length="221" mass="25451">MPLSKRFIPEIDRYCDRWCERCPFTSRCRHYHIEQQQPPTVVSGEPDIFNAEFWMRMQRELSAAVHRISLQSEAWPLSPDDALFSFHRSAREHPCSLKALEYAGLLDQWKTSDRTWPLLPEEAGEIIRQYHYFLYPKLVRAIEVGLTSGAGSPPGEAAEGTAKTVLIAIDRSLAAWGLVYQAYPRYEDDVLPLLLHLDRLRKSVEAVFPEARAFHRPGLDD</sequence>
<dbReference type="Proteomes" id="UP000053937">
    <property type="component" value="Unassembled WGS sequence"/>
</dbReference>
<protein>
    <submittedName>
        <fullName evidence="1">Uncharacterized protein</fullName>
    </submittedName>
</protein>
<dbReference type="EMBL" id="LMBR01000099">
    <property type="protein sequence ID" value="KUL30287.1"/>
    <property type="molecule type" value="Genomic_DNA"/>
</dbReference>
<dbReference type="AlphaFoldDB" id="A0A101JNW9"/>
<keyword evidence="2" id="KW-1185">Reference proteome</keyword>
<reference evidence="1 2" key="1">
    <citation type="submission" date="2015-10" db="EMBL/GenBank/DDBJ databases">
        <title>Draft Genome Sequence of Chlorobium limicola strain Frasassi Growing under Artificial Lighting in the Frasassi Cave System.</title>
        <authorList>
            <person name="Mansor M."/>
            <person name="Macalady J."/>
        </authorList>
    </citation>
    <scope>NUCLEOTIDE SEQUENCE [LARGE SCALE GENOMIC DNA]</scope>
    <source>
        <strain evidence="1 2">Frasassi</strain>
    </source>
</reference>
<proteinExistence type="predicted"/>
<dbReference type="OrthoDB" id="1114593at2"/>
<dbReference type="RefSeq" id="WP_059138779.1">
    <property type="nucleotide sequence ID" value="NZ_LMBR01000099.1"/>
</dbReference>
<organism evidence="1 2">
    <name type="scientific">Chlorobium limicola</name>
    <dbReference type="NCBI Taxonomy" id="1092"/>
    <lineage>
        <taxon>Bacteria</taxon>
        <taxon>Pseudomonadati</taxon>
        <taxon>Chlorobiota</taxon>
        <taxon>Chlorobiia</taxon>
        <taxon>Chlorobiales</taxon>
        <taxon>Chlorobiaceae</taxon>
        <taxon>Chlorobium/Pelodictyon group</taxon>
        <taxon>Chlorobium</taxon>
    </lineage>
</organism>
<evidence type="ECO:0000313" key="1">
    <source>
        <dbReference type="EMBL" id="KUL30287.1"/>
    </source>
</evidence>
<accession>A0A101JNW9</accession>
<evidence type="ECO:0000313" key="2">
    <source>
        <dbReference type="Proteomes" id="UP000053937"/>
    </source>
</evidence>
<comment type="caution">
    <text evidence="1">The sequence shown here is derived from an EMBL/GenBank/DDBJ whole genome shotgun (WGS) entry which is preliminary data.</text>
</comment>
<gene>
    <name evidence="1" type="ORF">ASB62_04320</name>
</gene>